<dbReference type="Gene3D" id="1.10.260.40">
    <property type="entry name" value="lambda repressor-like DNA-binding domains"/>
    <property type="match status" value="1"/>
</dbReference>
<dbReference type="Gene3D" id="2.10.109.10">
    <property type="entry name" value="Umud Fragment, subunit A"/>
    <property type="match status" value="1"/>
</dbReference>
<evidence type="ECO:0000313" key="6">
    <source>
        <dbReference type="Proteomes" id="UP000253975"/>
    </source>
</evidence>
<evidence type="ECO:0000259" key="4">
    <source>
        <dbReference type="PROSITE" id="PS50943"/>
    </source>
</evidence>
<sequence length="219" mass="24232">MENFIGRNIQAFRAHKGFSQEGLGNILGVSQTSISAWEDGKSLPRKVNASEFFEAFPELSHDDIFSEECGYACKTLKRARGLDVVQVPFYGAIAAGTPIEMIDVDETMPIPGHIYNAYPDSFLLRVSGESMNRCIPDGCIALIDPDAEWVSGKIYAVRVGGTDATVKIVNFYKSSVELVPNSYDPRFKKKKYSAAEDGNDSVHILGRVVWFFAPFNFGK</sequence>
<dbReference type="GO" id="GO:0003677">
    <property type="term" value="F:DNA binding"/>
    <property type="evidence" value="ECO:0007669"/>
    <property type="project" value="UniProtKB-KW"/>
</dbReference>
<gene>
    <name evidence="5" type="ORF">C1881_07030</name>
</gene>
<reference evidence="5 6" key="1">
    <citation type="journal article" date="2018" name="Elife">
        <title>Discovery and characterization of a prevalent human gut bacterial enzyme sufficient for the inactivation of a family of plant toxins.</title>
        <authorList>
            <person name="Koppel N."/>
            <person name="Bisanz J.E."/>
            <person name="Pandelia M.E."/>
            <person name="Turnbaugh P.J."/>
            <person name="Balskus E.P."/>
        </authorList>
    </citation>
    <scope>NUCLEOTIDE SEQUENCE [LARGE SCALE GENOMIC DNA]</scope>
    <source>
        <strain evidence="5 6">OB21 GAM31</strain>
    </source>
</reference>
<evidence type="ECO:0000256" key="2">
    <source>
        <dbReference type="ARBA" id="ARBA00023125"/>
    </source>
</evidence>
<evidence type="ECO:0000256" key="1">
    <source>
        <dbReference type="ARBA" id="ARBA00023015"/>
    </source>
</evidence>
<dbReference type="InterPro" id="IPR001387">
    <property type="entry name" value="Cro/C1-type_HTH"/>
</dbReference>
<dbReference type="Pfam" id="PF01381">
    <property type="entry name" value="HTH_3"/>
    <property type="match status" value="1"/>
</dbReference>
<dbReference type="SUPFAM" id="SSF51306">
    <property type="entry name" value="LexA/Signal peptidase"/>
    <property type="match status" value="1"/>
</dbReference>
<dbReference type="SMART" id="SM00530">
    <property type="entry name" value="HTH_XRE"/>
    <property type="match status" value="1"/>
</dbReference>
<dbReference type="Proteomes" id="UP000253975">
    <property type="component" value="Unassembled WGS sequence"/>
</dbReference>
<proteinExistence type="predicted"/>
<keyword evidence="1" id="KW-0805">Transcription regulation</keyword>
<organism evidence="5 6">
    <name type="scientific">Slackia isoflavoniconvertens</name>
    <dbReference type="NCBI Taxonomy" id="572010"/>
    <lineage>
        <taxon>Bacteria</taxon>
        <taxon>Bacillati</taxon>
        <taxon>Actinomycetota</taxon>
        <taxon>Coriobacteriia</taxon>
        <taxon>Eggerthellales</taxon>
        <taxon>Eggerthellaceae</taxon>
        <taxon>Slackia</taxon>
    </lineage>
</organism>
<protein>
    <recommendedName>
        <fullName evidence="4">HTH cro/C1-type domain-containing protein</fullName>
    </recommendedName>
</protein>
<name>A0A369LH72_9ACTN</name>
<dbReference type="CDD" id="cd00093">
    <property type="entry name" value="HTH_XRE"/>
    <property type="match status" value="1"/>
</dbReference>
<dbReference type="EMBL" id="PPTO01000010">
    <property type="protein sequence ID" value="RDB58007.1"/>
    <property type="molecule type" value="Genomic_DNA"/>
</dbReference>
<feature type="domain" description="HTH cro/C1-type" evidence="4">
    <location>
        <begin position="9"/>
        <end position="64"/>
    </location>
</feature>
<evidence type="ECO:0000313" key="5">
    <source>
        <dbReference type="EMBL" id="RDB58007.1"/>
    </source>
</evidence>
<dbReference type="PANTHER" id="PTHR40661">
    <property type="match status" value="1"/>
</dbReference>
<dbReference type="AlphaFoldDB" id="A0A369LH72"/>
<keyword evidence="2" id="KW-0238">DNA-binding</keyword>
<dbReference type="Pfam" id="PF00717">
    <property type="entry name" value="Peptidase_S24"/>
    <property type="match status" value="1"/>
</dbReference>
<dbReference type="InterPro" id="IPR015927">
    <property type="entry name" value="Peptidase_S24_S26A/B/C"/>
</dbReference>
<dbReference type="InterPro" id="IPR036286">
    <property type="entry name" value="LexA/Signal_pep-like_sf"/>
</dbReference>
<dbReference type="RefSeq" id="WP_114615810.1">
    <property type="nucleotide sequence ID" value="NZ_PPTO01000010.1"/>
</dbReference>
<dbReference type="PANTHER" id="PTHR40661:SF3">
    <property type="entry name" value="FELS-1 PROPHAGE TRANSCRIPTIONAL REGULATOR"/>
    <property type="match status" value="1"/>
</dbReference>
<dbReference type="InterPro" id="IPR010982">
    <property type="entry name" value="Lambda_DNA-bd_dom_sf"/>
</dbReference>
<dbReference type="CDD" id="cd06529">
    <property type="entry name" value="S24_LexA-like"/>
    <property type="match status" value="1"/>
</dbReference>
<dbReference type="PROSITE" id="PS50943">
    <property type="entry name" value="HTH_CROC1"/>
    <property type="match status" value="1"/>
</dbReference>
<dbReference type="InterPro" id="IPR039418">
    <property type="entry name" value="LexA-like"/>
</dbReference>
<comment type="caution">
    <text evidence="5">The sequence shown here is derived from an EMBL/GenBank/DDBJ whole genome shotgun (WGS) entry which is preliminary data.</text>
</comment>
<keyword evidence="3" id="KW-0804">Transcription</keyword>
<evidence type="ECO:0000256" key="3">
    <source>
        <dbReference type="ARBA" id="ARBA00023163"/>
    </source>
</evidence>
<accession>A0A369LH72</accession>
<dbReference type="SUPFAM" id="SSF47413">
    <property type="entry name" value="lambda repressor-like DNA-binding domains"/>
    <property type="match status" value="1"/>
</dbReference>